<organism evidence="1 2">
    <name type="scientific">Pararobbsia alpina</name>
    <dbReference type="NCBI Taxonomy" id="621374"/>
    <lineage>
        <taxon>Bacteria</taxon>
        <taxon>Pseudomonadati</taxon>
        <taxon>Pseudomonadota</taxon>
        <taxon>Betaproteobacteria</taxon>
        <taxon>Burkholderiales</taxon>
        <taxon>Burkholderiaceae</taxon>
        <taxon>Pararobbsia</taxon>
    </lineage>
</organism>
<dbReference type="RefSeq" id="WP_175104371.1">
    <property type="nucleotide sequence ID" value="NZ_CADIKM010000006.1"/>
</dbReference>
<accession>A0A6S7B3F9</accession>
<keyword evidence="2" id="KW-1185">Reference proteome</keyword>
<dbReference type="AlphaFoldDB" id="A0A6S7B3F9"/>
<reference evidence="1 2" key="1">
    <citation type="submission" date="2020-04" db="EMBL/GenBank/DDBJ databases">
        <authorList>
            <person name="De Canck E."/>
        </authorList>
    </citation>
    <scope>NUCLEOTIDE SEQUENCE [LARGE SCALE GENOMIC DNA]</scope>
    <source>
        <strain evidence="1 2">LMG 28138</strain>
    </source>
</reference>
<dbReference type="EMBL" id="CADIKM010000006">
    <property type="protein sequence ID" value="CAB3784189.1"/>
    <property type="molecule type" value="Genomic_DNA"/>
</dbReference>
<evidence type="ECO:0000313" key="2">
    <source>
        <dbReference type="Proteomes" id="UP000494115"/>
    </source>
</evidence>
<gene>
    <name evidence="1" type="ORF">LMG28138_01759</name>
</gene>
<sequence length="72" mass="7221">MNKAIISGGLTVSATDLVPTINWAISGFHGLPPANLSGLVAGAVVMGLHAGYNWLASRAAKPVATQPATPAQ</sequence>
<protein>
    <submittedName>
        <fullName evidence="1">Uncharacterized protein</fullName>
    </submittedName>
</protein>
<proteinExistence type="predicted"/>
<dbReference type="Proteomes" id="UP000494115">
    <property type="component" value="Unassembled WGS sequence"/>
</dbReference>
<name>A0A6S7B3F9_9BURK</name>
<evidence type="ECO:0000313" key="1">
    <source>
        <dbReference type="EMBL" id="CAB3784189.1"/>
    </source>
</evidence>